<comment type="function">
    <text evidence="3">Oxygenase that can act as both a histone lysine demethylase and a ribosomal histidine hydroxylase.</text>
</comment>
<keyword evidence="3" id="KW-0223">Dioxygenase</keyword>
<evidence type="ECO:0000256" key="1">
    <source>
        <dbReference type="ARBA" id="ARBA00022723"/>
    </source>
</evidence>
<comment type="caution">
    <text evidence="6">The sequence shown here is derived from an EMBL/GenBank/DDBJ whole genome shotgun (WGS) entry which is preliminary data.</text>
</comment>
<dbReference type="PANTHER" id="PTHR13096">
    <property type="entry name" value="MINA53 MYC INDUCED NUCLEAR ANTIGEN"/>
    <property type="match status" value="1"/>
</dbReference>
<dbReference type="Gene3D" id="2.60.120.650">
    <property type="entry name" value="Cupin"/>
    <property type="match status" value="1"/>
</dbReference>
<evidence type="ECO:0000313" key="7">
    <source>
        <dbReference type="Proteomes" id="UP000232323"/>
    </source>
</evidence>
<gene>
    <name evidence="6" type="ORF">CEUSTIGMA_g10825.t1</name>
</gene>
<dbReference type="Pfam" id="PF08007">
    <property type="entry name" value="JmjC_2"/>
    <property type="match status" value="1"/>
</dbReference>
<dbReference type="OrthoDB" id="553150at2759"/>
<organism evidence="6 7">
    <name type="scientific">Chlamydomonas eustigma</name>
    <dbReference type="NCBI Taxonomy" id="1157962"/>
    <lineage>
        <taxon>Eukaryota</taxon>
        <taxon>Viridiplantae</taxon>
        <taxon>Chlorophyta</taxon>
        <taxon>core chlorophytes</taxon>
        <taxon>Chlorophyceae</taxon>
        <taxon>CS clade</taxon>
        <taxon>Chlamydomonadales</taxon>
        <taxon>Chlamydomonadaceae</taxon>
        <taxon>Chlamydomonas</taxon>
    </lineage>
</organism>
<dbReference type="PROSITE" id="PS51184">
    <property type="entry name" value="JMJC"/>
    <property type="match status" value="1"/>
</dbReference>
<feature type="domain" description="JmjC" evidence="5">
    <location>
        <begin position="392"/>
        <end position="561"/>
    </location>
</feature>
<comment type="similarity">
    <text evidence="3">Belongs to the ROX family.</text>
</comment>
<keyword evidence="2 3" id="KW-0408">Iron</keyword>
<keyword evidence="3" id="KW-0805">Transcription regulation</keyword>
<keyword evidence="3" id="KW-0804">Transcription</keyword>
<dbReference type="GO" id="GO:0005730">
    <property type="term" value="C:nucleolus"/>
    <property type="evidence" value="ECO:0007669"/>
    <property type="project" value="TreeGrafter"/>
</dbReference>
<name>A0A250XKS3_9CHLO</name>
<proteinExistence type="inferred from homology"/>
<dbReference type="InterPro" id="IPR003347">
    <property type="entry name" value="JmjC_dom"/>
</dbReference>
<accession>A0A250XKS3</accession>
<keyword evidence="3" id="KW-0539">Nucleus</keyword>
<keyword evidence="3" id="KW-0560">Oxidoreductase</keyword>
<dbReference type="STRING" id="1157962.A0A250XKS3"/>
<comment type="cofactor">
    <cofactor evidence="3">
        <name>Fe(2+)</name>
        <dbReference type="ChEBI" id="CHEBI:29033"/>
    </cofactor>
    <text evidence="3">Binds 1 Fe(2+) ion per subunit.</text>
</comment>
<evidence type="ECO:0000259" key="5">
    <source>
        <dbReference type="PROSITE" id="PS51184"/>
    </source>
</evidence>
<evidence type="ECO:0000256" key="3">
    <source>
        <dbReference type="RuleBase" id="RU366061"/>
    </source>
</evidence>
<dbReference type="PANTHER" id="PTHR13096:SF9">
    <property type="entry name" value="BIFUNCTIONAL LYSINE-SPECIFIC DEMETHYLASE AND HISTIDYL-HYDROXYLASE"/>
    <property type="match status" value="1"/>
</dbReference>
<dbReference type="GO" id="GO:0005506">
    <property type="term" value="F:iron ion binding"/>
    <property type="evidence" value="ECO:0007669"/>
    <property type="project" value="UniProtKB-UniRule"/>
</dbReference>
<evidence type="ECO:0000256" key="2">
    <source>
        <dbReference type="ARBA" id="ARBA00023004"/>
    </source>
</evidence>
<dbReference type="GO" id="GO:0051864">
    <property type="term" value="F:histone H3K36 demethylase activity"/>
    <property type="evidence" value="ECO:0007669"/>
    <property type="project" value="TreeGrafter"/>
</dbReference>
<sequence>MVSKSLLDSIQLKDAFQKADALNRVEAWRSLILTRIRKYFHVVPEDGVYNNVQNAGESEEPGEHVSTAKRRKVVSATLHSAEEMVHGGDPEGLKSQDEAMWKVLEVVTELLYDPSGPDLGLLSKALGSEGCLILLAALKVWHRYQWHMKFGEVSKGSPDWFQQQWAQKLKNLAAFVCRVALDYPSAHHSFTRSKNRESPVALEQLLKVYQSRTPYNLNSCSELSSMTSLEVPISKSVAPDVALQHDAEVTSKVASITPMRDICFGEEWLSSNLSQDKDDTPLTASFLLQDWEKQPRHWRCPHLPQKDTGQCLMDVLLQPKMAAVKGHLVPHSCHIPMQKYDEDDPLQALHRALADGSLGKPWPLAGQDVKVVWNGESLLESGSAADNDALLQHLRDGHTLVWRALGSRWGGGCTHLQSALRDVFGFRCAGNLYVTPAGQQGLAAHYDDHCVFVLQLEGLKHWYVNPPSATHILPLSYEPRETFKPVSHCDNDPSVRKVTLHPGDLLYIPRGWPHHAVAAGRNLMKADSGKEGAPTSNAGDSLKRSRDGSLASGTDSLASVHVTFGLEVDAECTWAALIHLAAAMVCIERDVGALSKAPHEEIRSWQDVSEAPNGHPQILRRESRQDSMLVVQALLHVWIHQTSKKVNVIRKACPLLAKPSMRLALLKNFWAALHAESSEVAGCGPGPPQLSSTGSAASTPACGPRIPSSILSVDQSVDAPEGDHCCFFHACWAAMMERILKEMSFDDCLIQLAAPIGSSAERSVQDSSCGSCEDEGSADVALLLCKNWISEALHWRAWIVESSKGQSSDLKVDIDMDEEARLMLNSFAPGPAMGLALTITAVQARMRERVEMAISTMGKGSLCEDVCLSWMSVHTKRRDAAIALEKVFLMINCESWDFETS</sequence>
<dbReference type="EC" id="1.14.11.-" evidence="3"/>
<dbReference type="Proteomes" id="UP000232323">
    <property type="component" value="Unassembled WGS sequence"/>
</dbReference>
<dbReference type="SUPFAM" id="SSF51197">
    <property type="entry name" value="Clavaminate synthase-like"/>
    <property type="match status" value="1"/>
</dbReference>
<reference evidence="6 7" key="1">
    <citation type="submission" date="2017-08" db="EMBL/GenBank/DDBJ databases">
        <title>Acidophilic green algal genome provides insights into adaptation to an acidic environment.</title>
        <authorList>
            <person name="Hirooka S."/>
            <person name="Hirose Y."/>
            <person name="Kanesaki Y."/>
            <person name="Higuchi S."/>
            <person name="Fujiwara T."/>
            <person name="Onuma R."/>
            <person name="Era A."/>
            <person name="Ohbayashi R."/>
            <person name="Uzuka A."/>
            <person name="Nozaki H."/>
            <person name="Yoshikawa H."/>
            <person name="Miyagishima S.Y."/>
        </authorList>
    </citation>
    <scope>NUCLEOTIDE SEQUENCE [LARGE SCALE GENOMIC DNA]</scope>
    <source>
        <strain evidence="6 7">NIES-2499</strain>
    </source>
</reference>
<evidence type="ECO:0000313" key="6">
    <source>
        <dbReference type="EMBL" id="GAX83400.1"/>
    </source>
</evidence>
<feature type="region of interest" description="Disordered" evidence="4">
    <location>
        <begin position="526"/>
        <end position="552"/>
    </location>
</feature>
<evidence type="ECO:0000256" key="4">
    <source>
        <dbReference type="SAM" id="MobiDB-lite"/>
    </source>
</evidence>
<dbReference type="GO" id="GO:0032453">
    <property type="term" value="F:histone H3K4 demethylase activity"/>
    <property type="evidence" value="ECO:0007669"/>
    <property type="project" value="TreeGrafter"/>
</dbReference>
<keyword evidence="7" id="KW-1185">Reference proteome</keyword>
<dbReference type="InterPro" id="IPR039994">
    <property type="entry name" value="NO66-like"/>
</dbReference>
<comment type="subcellular location">
    <subcellularLocation>
        <location evidence="3">Nucleus</location>
    </subcellularLocation>
</comment>
<dbReference type="EMBL" id="BEGY01000098">
    <property type="protein sequence ID" value="GAX83400.1"/>
    <property type="molecule type" value="Genomic_DNA"/>
</dbReference>
<protein>
    <recommendedName>
        <fullName evidence="3">Bifunctional lysine-specific demethylase and histidyl-hydroxylase</fullName>
        <ecNumber evidence="3">1.14.11.-</ecNumber>
    </recommendedName>
</protein>
<keyword evidence="1 3" id="KW-0479">Metal-binding</keyword>
<dbReference type="AlphaFoldDB" id="A0A250XKS3"/>